<dbReference type="PROSITE" id="PS50405">
    <property type="entry name" value="GST_CTER"/>
    <property type="match status" value="1"/>
</dbReference>
<gene>
    <name evidence="8" type="ORF">E3Q02_04103</name>
</gene>
<dbReference type="Pfam" id="PF00647">
    <property type="entry name" value="EF1G"/>
    <property type="match status" value="1"/>
</dbReference>
<dbReference type="InterPro" id="IPR036282">
    <property type="entry name" value="Glutathione-S-Trfase_C_sf"/>
</dbReference>
<name>A0AB38MQN2_9BASI</name>
<dbReference type="SUPFAM" id="SSF89942">
    <property type="entry name" value="eEF1-gamma domain"/>
    <property type="match status" value="1"/>
</dbReference>
<dbReference type="Gene3D" id="3.30.70.1010">
    <property type="entry name" value="Translation elongation factor EF1B, gamma chain, conserved domain"/>
    <property type="match status" value="1"/>
</dbReference>
<dbReference type="PROSITE" id="PS50040">
    <property type="entry name" value="EF1G_C"/>
    <property type="match status" value="1"/>
</dbReference>
<dbReference type="InterPro" id="IPR004045">
    <property type="entry name" value="Glutathione_S-Trfase_N"/>
</dbReference>
<dbReference type="FunFam" id="3.40.30.10:FF:000142">
    <property type="entry name" value="Elongation factor 1 gamma"/>
    <property type="match status" value="1"/>
</dbReference>
<dbReference type="SUPFAM" id="SSF47616">
    <property type="entry name" value="GST C-terminal domain-like"/>
    <property type="match status" value="1"/>
</dbReference>
<dbReference type="Gene3D" id="1.20.1050.10">
    <property type="match status" value="1"/>
</dbReference>
<keyword evidence="2 3" id="KW-0648">Protein biosynthesis</keyword>
<feature type="domain" description="GST C-terminal" evidence="7">
    <location>
        <begin position="90"/>
        <end position="220"/>
    </location>
</feature>
<organism evidence="8 9">
    <name type="scientific">Wallemia mellicola</name>
    <dbReference type="NCBI Taxonomy" id="1708541"/>
    <lineage>
        <taxon>Eukaryota</taxon>
        <taxon>Fungi</taxon>
        <taxon>Dikarya</taxon>
        <taxon>Basidiomycota</taxon>
        <taxon>Wallemiomycotina</taxon>
        <taxon>Wallemiomycetes</taxon>
        <taxon>Wallemiales</taxon>
        <taxon>Wallemiaceae</taxon>
        <taxon>Wallemia</taxon>
    </lineage>
</organism>
<dbReference type="AlphaFoldDB" id="A0AB38MQN2"/>
<dbReference type="PANTHER" id="PTHR43986">
    <property type="entry name" value="ELONGATION FACTOR 1-GAMMA"/>
    <property type="match status" value="1"/>
</dbReference>
<dbReference type="InterPro" id="IPR040079">
    <property type="entry name" value="Glutathione_S-Trfase"/>
</dbReference>
<feature type="domain" description="EF-1-gamma C-terminal" evidence="5">
    <location>
        <begin position="257"/>
        <end position="421"/>
    </location>
</feature>
<reference evidence="8 9" key="1">
    <citation type="submission" date="2019-03" db="EMBL/GenBank/DDBJ databases">
        <title>Sequencing 25 genomes of Wallemia mellicola.</title>
        <authorList>
            <person name="Gostincar C."/>
        </authorList>
    </citation>
    <scope>NUCLEOTIDE SEQUENCE [LARGE SCALE GENOMIC DNA]</scope>
    <source>
        <strain evidence="8 9">EXF-1274</strain>
    </source>
</reference>
<keyword evidence="1 3" id="KW-0251">Elongation factor</keyword>
<dbReference type="FunFam" id="1.20.1050.10:FF:000006">
    <property type="entry name" value="Elongation factor 1 gamma"/>
    <property type="match status" value="1"/>
</dbReference>
<dbReference type="CDD" id="cd03044">
    <property type="entry name" value="GST_N_EF1Bgamma"/>
    <property type="match status" value="1"/>
</dbReference>
<dbReference type="Pfam" id="PF02798">
    <property type="entry name" value="GST_N"/>
    <property type="match status" value="1"/>
</dbReference>
<evidence type="ECO:0000256" key="1">
    <source>
        <dbReference type="ARBA" id="ARBA00022768"/>
    </source>
</evidence>
<evidence type="ECO:0000256" key="2">
    <source>
        <dbReference type="ARBA" id="ARBA00022917"/>
    </source>
</evidence>
<dbReference type="GO" id="GO:0005634">
    <property type="term" value="C:nucleus"/>
    <property type="evidence" value="ECO:0007669"/>
    <property type="project" value="TreeGrafter"/>
</dbReference>
<feature type="compositionally biased region" description="Basic and acidic residues" evidence="4">
    <location>
        <begin position="220"/>
        <end position="242"/>
    </location>
</feature>
<dbReference type="SUPFAM" id="SSF52833">
    <property type="entry name" value="Thioredoxin-like"/>
    <property type="match status" value="1"/>
</dbReference>
<dbReference type="InterPro" id="IPR001662">
    <property type="entry name" value="EF1B_G_C"/>
</dbReference>
<dbReference type="CDD" id="cd03181">
    <property type="entry name" value="GST_C_EF1Bgamma_like"/>
    <property type="match status" value="1"/>
</dbReference>
<dbReference type="EMBL" id="SPRW01000070">
    <property type="protein sequence ID" value="TIC60951.1"/>
    <property type="molecule type" value="Genomic_DNA"/>
</dbReference>
<evidence type="ECO:0000259" key="7">
    <source>
        <dbReference type="PROSITE" id="PS50405"/>
    </source>
</evidence>
<comment type="caution">
    <text evidence="8">The sequence shown here is derived from an EMBL/GenBank/DDBJ whole genome shotgun (WGS) entry which is preliminary data.</text>
</comment>
<dbReference type="InterPro" id="IPR050802">
    <property type="entry name" value="EF-GSTs"/>
</dbReference>
<feature type="domain" description="GST N-terminal" evidence="6">
    <location>
        <begin position="2"/>
        <end position="85"/>
    </location>
</feature>
<evidence type="ECO:0000259" key="5">
    <source>
        <dbReference type="PROSITE" id="PS50040"/>
    </source>
</evidence>
<dbReference type="SMART" id="SM01183">
    <property type="entry name" value="EF1G"/>
    <property type="match status" value="1"/>
</dbReference>
<proteinExistence type="predicted"/>
<dbReference type="SFLD" id="SFLDS00019">
    <property type="entry name" value="Glutathione_Transferase_(cytos"/>
    <property type="match status" value="1"/>
</dbReference>
<protein>
    <submittedName>
        <fullName evidence="8">EEF1-gamma domain-containing protein</fullName>
    </submittedName>
</protein>
<evidence type="ECO:0000259" key="6">
    <source>
        <dbReference type="PROSITE" id="PS50404"/>
    </source>
</evidence>
<dbReference type="Gene3D" id="3.40.30.10">
    <property type="entry name" value="Glutaredoxin"/>
    <property type="match status" value="1"/>
</dbReference>
<accession>A0AB38MQN2</accession>
<dbReference type="GO" id="GO:0005737">
    <property type="term" value="C:cytoplasm"/>
    <property type="evidence" value="ECO:0007669"/>
    <property type="project" value="TreeGrafter"/>
</dbReference>
<feature type="region of interest" description="Disordered" evidence="4">
    <location>
        <begin position="220"/>
        <end position="262"/>
    </location>
</feature>
<dbReference type="InterPro" id="IPR036433">
    <property type="entry name" value="EF1B_G_C_sf"/>
</dbReference>
<sequence length="1204" mass="134849">MSVGTLYTYPNNHRAIRALAVAAANGLTVDVAKDFQMGVTNKTEEFTASFPAQQVPAFKSADGKLALSQSAAIAYYLASLDDKAGLLGKSPEDAALIQQWVSFTETDLFPGVSLPVYMNLGYIQFNKAVADASIQRAEKALKTLETVLKTRTFLVGERITLADITVASVLLFAFQQVLDKKHRETFPASVRFFETVANNYVLKSTFGDYNYIDTFKLNPPKKDEKKTEKKQEKKADKPKEAPAAEAAAAPAPAPEKPKNPLDLLPKSAFNLEEFKRAYSNLDTRGDDPAKHSLAYFYKNFVPEDYSIVQFAFKYPEDLSMVFMSNNQIGGFFTRMEASRKYVMGSGVVLQNAETQKSEIRGIFIVRGKDYLPVLQVAPDWESYSYDLCDLSKPEDKEFFEGILGWDYEHDGYTVQDGIIGLLTLTSYSVKQSNEKFNVKGKSSTSLKNDLATLTVQSDGVHLLDIATQNTLQSFSTGPSTTFASPATTFVESQKDGLITRRTIALANSTSKKQKVLTWSESLSSSKAAHLGGPSKQEDFEIDASATSIHPIPVDPPTILIGYPDASYLHAQSDFTKKDKIKADNNLRQLSEFVFSPSDELSFLDKAEVDRVVVLSVAQNTKDSSIKFAIYQVLNNAARAFDKIADATLPFEGTPVSITASSTGQLHILDKANTLHSIDIESVNDNHLIYKHLSSISFKKDLKDLTIMGLKGSLLLLAAKQNNHGLLTVWDTTLKVLLSERSFEIPQSIGTGEIQMELSEATESSALLTMSNKSSKRAQAVVLSVSFNVPTHSTILTALGREAISEKYINAPAKQVQLKSTSPLDPDQNKLEETIKTIDEILSNPERTKSTPEEPVEIVEDYLKSEKTRLRDIANELFRADLADAALETFGQDPDEKQESEEMTKTKNISTEPVIPSWYSRALLELVFKHALKETGNDDKKFEFKREHYNFTFLQYLLTKDIISNEYVLPWGGIVEALSYCSDVKTLPLAITHVQDIPETSLVFALKNYFVQQQKDKEINKMEVNGAVPKKRRGERNANHVENILRAIAVHKYTPGLLRRHLHEEFKDGEDVVRLFKQVEAWLQKEIDLPNDDISRFNTKGAYARSNISIEQLVGISQVLFDAFFPILLHYQKSHETIESIQHSLKEINERELLLADLRRPLDTFKERVRVKKENALNKPRTRAERFEKRSLGVGIYTVEQFSLE</sequence>
<dbReference type="PANTHER" id="PTHR43986:SF1">
    <property type="entry name" value="ELONGATION FACTOR 1-GAMMA"/>
    <property type="match status" value="1"/>
</dbReference>
<dbReference type="GO" id="GO:0003746">
    <property type="term" value="F:translation elongation factor activity"/>
    <property type="evidence" value="ECO:0007669"/>
    <property type="project" value="UniProtKB-UniRule"/>
</dbReference>
<dbReference type="InterPro" id="IPR010987">
    <property type="entry name" value="Glutathione-S-Trfase_C-like"/>
</dbReference>
<dbReference type="InterPro" id="IPR036249">
    <property type="entry name" value="Thioredoxin-like_sf"/>
</dbReference>
<evidence type="ECO:0000256" key="3">
    <source>
        <dbReference type="PROSITE-ProRule" id="PRU00519"/>
    </source>
</evidence>
<dbReference type="Proteomes" id="UP000309601">
    <property type="component" value="Unassembled WGS sequence"/>
</dbReference>
<dbReference type="Pfam" id="PF00043">
    <property type="entry name" value="GST_C"/>
    <property type="match status" value="1"/>
</dbReference>
<dbReference type="InterPro" id="IPR004046">
    <property type="entry name" value="GST_C"/>
</dbReference>
<dbReference type="SFLD" id="SFLDG00358">
    <property type="entry name" value="Main_(cytGST)"/>
    <property type="match status" value="1"/>
</dbReference>
<evidence type="ECO:0000313" key="8">
    <source>
        <dbReference type="EMBL" id="TIC60951.1"/>
    </source>
</evidence>
<evidence type="ECO:0000256" key="4">
    <source>
        <dbReference type="SAM" id="MobiDB-lite"/>
    </source>
</evidence>
<dbReference type="PROSITE" id="PS50404">
    <property type="entry name" value="GST_NTER"/>
    <property type="match status" value="1"/>
</dbReference>
<evidence type="ECO:0000313" key="9">
    <source>
        <dbReference type="Proteomes" id="UP000309601"/>
    </source>
</evidence>